<evidence type="ECO:0000256" key="1">
    <source>
        <dbReference type="ARBA" id="ARBA00002076"/>
    </source>
</evidence>
<evidence type="ECO:0000313" key="17">
    <source>
        <dbReference type="Proteomes" id="UP000685013"/>
    </source>
</evidence>
<gene>
    <name evidence="16" type="primary">AIR3</name>
    <name evidence="16" type="ORF">SDJN03_25113</name>
</gene>
<evidence type="ECO:0000256" key="4">
    <source>
        <dbReference type="ARBA" id="ARBA00022523"/>
    </source>
</evidence>
<dbReference type="InterPro" id="IPR041469">
    <property type="entry name" value="Subtilisin-like_FN3"/>
</dbReference>
<feature type="signal peptide" evidence="11">
    <location>
        <begin position="1"/>
        <end position="25"/>
    </location>
</feature>
<protein>
    <submittedName>
        <fullName evidence="16">Subtilisin-like protease 5.3</fullName>
    </submittedName>
</protein>
<dbReference type="AlphaFoldDB" id="A0AAV6MAL8"/>
<feature type="domain" description="Peptidase S8/S53" evidence="12">
    <location>
        <begin position="143"/>
        <end position="613"/>
    </location>
</feature>
<keyword evidence="17" id="KW-1185">Reference proteome</keyword>
<dbReference type="FunFam" id="3.50.30.30:FF:000005">
    <property type="entry name" value="subtilisin-like protease SBT1.5"/>
    <property type="match status" value="1"/>
</dbReference>
<comment type="function">
    <text evidence="1">Required for arbuscular mycorrhiza (AM) development during AM symbiosis with AM fungi (e.g. Glomeromycota intraradices).</text>
</comment>
<evidence type="ECO:0000256" key="5">
    <source>
        <dbReference type="ARBA" id="ARBA00022525"/>
    </source>
</evidence>
<dbReference type="InterPro" id="IPR023828">
    <property type="entry name" value="Peptidase_S8_Ser-AS"/>
</dbReference>
<evidence type="ECO:0000259" key="14">
    <source>
        <dbReference type="Pfam" id="PF05922"/>
    </source>
</evidence>
<proteinExistence type="inferred from homology"/>
<dbReference type="InterPro" id="IPR034197">
    <property type="entry name" value="Peptidases_S8_3"/>
</dbReference>
<keyword evidence="4" id="KW-0052">Apoplast</keyword>
<evidence type="ECO:0000256" key="11">
    <source>
        <dbReference type="SAM" id="SignalP"/>
    </source>
</evidence>
<dbReference type="GO" id="GO:0006508">
    <property type="term" value="P:proteolysis"/>
    <property type="evidence" value="ECO:0007669"/>
    <property type="project" value="UniProtKB-KW"/>
</dbReference>
<reference evidence="16 17" key="1">
    <citation type="journal article" date="2021" name="Hortic Res">
        <title>The domestication of Cucurbita argyrosperma as revealed by the genome of its wild relative.</title>
        <authorList>
            <person name="Barrera-Redondo J."/>
            <person name="Sanchez-de la Vega G."/>
            <person name="Aguirre-Liguori J.A."/>
            <person name="Castellanos-Morales G."/>
            <person name="Gutierrez-Guerrero Y.T."/>
            <person name="Aguirre-Dugua X."/>
            <person name="Aguirre-Planter E."/>
            <person name="Tenaillon M.I."/>
            <person name="Lira-Saade R."/>
            <person name="Eguiarte L.E."/>
        </authorList>
    </citation>
    <scope>NUCLEOTIDE SEQUENCE [LARGE SCALE GENOMIC DNA]</scope>
    <source>
        <strain evidence="16">JBR-2021</strain>
    </source>
</reference>
<evidence type="ECO:0000259" key="15">
    <source>
        <dbReference type="Pfam" id="PF17766"/>
    </source>
</evidence>
<sequence>MEAFNLPPLFLSFFLFALLQTSTIAAKKSYIVYLGSHSHGLNPSAVDLQLATQTHYNLLGSVLGSNEAVKEAIFYSYNRHINGFAAVLDQKVAEDVAKHPDVISVHENRGRKLHTTNSWSFLGVENHDEIPSNSIWNLASFGESTIIGNLDTGVWPESKSFNDEGYGPIPKRWKGSCEGGSNFSCNRKLIGARYFNKGYASMVGPLNSTARDDQGHGTHTLSTAAGNFVSKANIFGNGNGTAKGGSPKALVAAYRVCWPPVALGECFESDILAGFEAAISDGVDVLSISLGGSPLEFHDDPIAIASFHAVKNGITVVCSAGNSGPSPGTVANVAPWLITVGASTTDRLFTTYVALGDKRHIKGESLSNKILPVQKFYPLIRALDTKNNNSFDMDAVLCLGGSLDPKKVKGKIVVCQRGNNGRVNKGYVVAQAGAVGMILVDDEVDGDGLMADAHLLPASHISFADGELVYQYINSTKTPIAYVTRVRTETGVKPAPIMATFSSRGPNTIEPSMLKPDITAPGVNILAAYSEATSPTGAPFDKRRVPFIILSGTSMSCPHISGIVGLLKTLYPKWSPAIMRSAIMTTARTKANNLNPIRSSRKEKANSFAYGAGHVNPNNAANPGLVYDLSIEDYLNYLCARGYNKTQMKLFSNDTSFVCSKKFKVTDLNYPSITIDNMRSKVVRIKRRVKSVGSPSTYVANVKAPSGVSVSVEPNTLKFTKTGEEKSFSVVLKRVPNDYRRGAMFGRLAWSNGKHHVRSPILVSYIVYLGSHSHGTQCFVYVVQSYIVYLGSHSHGTQCFVYVVQSYIVYLGSHSHGTQCFVYVVQSYIVYLGSHSHGLSPSALNLHLATQTHYNLLGSVLKKVFGQNQRALVMKDMDLFQQDGRKVVKGAPTFVATAGFEAAISDGVDVLSVSLGGDIQEFSDDIIAIGSFHAVKNGITVVCSAGNSGPFVGTVSNVAPWMITAGASTVDRLFTSYVALGDKRHFKGKSLTSKILSTKKFYPLIGALDAKSNNVSSNHDEIYSMGSLDSKKVKGKIVVCRNSNDLEVDKGYEAAQAAETEANDLNPILGSEKEKADPLAYGAGHVQPNKAANSGLVYDLSTQDYLNFLCARGYN</sequence>
<keyword evidence="9 10" id="KW-0720">Serine protease</keyword>
<dbReference type="FunFam" id="3.30.70.80:FF:000002">
    <property type="entry name" value="Subtilisin-like protease SBT5.3"/>
    <property type="match status" value="1"/>
</dbReference>
<dbReference type="PROSITE" id="PS00138">
    <property type="entry name" value="SUBTILASE_SER"/>
    <property type="match status" value="1"/>
</dbReference>
<dbReference type="GO" id="GO:0009609">
    <property type="term" value="P:response to symbiotic bacterium"/>
    <property type="evidence" value="ECO:0007669"/>
    <property type="project" value="UniProtKB-ARBA"/>
</dbReference>
<dbReference type="GO" id="GO:0004252">
    <property type="term" value="F:serine-type endopeptidase activity"/>
    <property type="evidence" value="ECO:0007669"/>
    <property type="project" value="UniProtKB-UniRule"/>
</dbReference>
<feature type="domain" description="Peptidase S8/S53" evidence="12">
    <location>
        <begin position="893"/>
        <end position="969"/>
    </location>
</feature>
<feature type="domain" description="Subtilisin-like protease fibronectin type-III" evidence="15">
    <location>
        <begin position="667"/>
        <end position="763"/>
    </location>
</feature>
<evidence type="ECO:0000259" key="13">
    <source>
        <dbReference type="Pfam" id="PF02225"/>
    </source>
</evidence>
<dbReference type="EMBL" id="JAGKQH010000016">
    <property type="protein sequence ID" value="KAG6577539.1"/>
    <property type="molecule type" value="Genomic_DNA"/>
</dbReference>
<keyword evidence="8 10" id="KW-0378">Hydrolase</keyword>
<dbReference type="Pfam" id="PF00082">
    <property type="entry name" value="Peptidase_S8"/>
    <property type="match status" value="2"/>
</dbReference>
<evidence type="ECO:0000313" key="16">
    <source>
        <dbReference type="EMBL" id="KAG6577539.1"/>
    </source>
</evidence>
<evidence type="ECO:0000256" key="7">
    <source>
        <dbReference type="ARBA" id="ARBA00022729"/>
    </source>
</evidence>
<dbReference type="InterPro" id="IPR000209">
    <property type="entry name" value="Peptidase_S8/S53_dom"/>
</dbReference>
<feature type="active site" description="Charge relay system" evidence="10">
    <location>
        <position position="554"/>
    </location>
</feature>
<dbReference type="GO" id="GO:0048046">
    <property type="term" value="C:apoplast"/>
    <property type="evidence" value="ECO:0007669"/>
    <property type="project" value="UniProtKB-SubCell"/>
</dbReference>
<evidence type="ECO:0000256" key="3">
    <source>
        <dbReference type="ARBA" id="ARBA00011073"/>
    </source>
</evidence>
<comment type="subcellular location">
    <subcellularLocation>
        <location evidence="2">Secreted</location>
        <location evidence="2">Extracellular space</location>
        <location evidence="2">Apoplast</location>
    </subcellularLocation>
</comment>
<comment type="caution">
    <text evidence="16">The sequence shown here is derived from an EMBL/GenBank/DDBJ whole genome shotgun (WGS) entry which is preliminary data.</text>
</comment>
<keyword evidence="7 11" id="KW-0732">Signal</keyword>
<dbReference type="Proteomes" id="UP000685013">
    <property type="component" value="Chromosome 16"/>
</dbReference>
<feature type="domain" description="Inhibitor I9" evidence="14">
    <location>
        <begin position="29"/>
        <end position="114"/>
    </location>
</feature>
<dbReference type="InterPro" id="IPR003137">
    <property type="entry name" value="PA_domain"/>
</dbReference>
<evidence type="ECO:0000256" key="8">
    <source>
        <dbReference type="ARBA" id="ARBA00022801"/>
    </source>
</evidence>
<dbReference type="InterPro" id="IPR045051">
    <property type="entry name" value="SBT"/>
</dbReference>
<keyword evidence="6 10" id="KW-0645">Protease</keyword>
<dbReference type="CDD" id="cd04852">
    <property type="entry name" value="Peptidases_S8_3"/>
    <property type="match status" value="1"/>
</dbReference>
<accession>A0AAV6MAL8</accession>
<keyword evidence="5" id="KW-0964">Secreted</keyword>
<evidence type="ECO:0000256" key="6">
    <source>
        <dbReference type="ARBA" id="ARBA00022670"/>
    </source>
</evidence>
<feature type="domain" description="PA" evidence="13">
    <location>
        <begin position="396"/>
        <end position="467"/>
    </location>
</feature>
<dbReference type="FunFam" id="3.40.50.200:FF:000006">
    <property type="entry name" value="Subtilisin-like protease SBT1.5"/>
    <property type="match status" value="1"/>
</dbReference>
<dbReference type="Pfam" id="PF17766">
    <property type="entry name" value="fn3_6"/>
    <property type="match status" value="1"/>
</dbReference>
<feature type="non-terminal residue" evidence="16">
    <location>
        <position position="1"/>
    </location>
</feature>
<feature type="active site" description="Charge relay system" evidence="10">
    <location>
        <position position="151"/>
    </location>
</feature>
<dbReference type="CDD" id="cd02120">
    <property type="entry name" value="PA_subtilisin_like"/>
    <property type="match status" value="2"/>
</dbReference>
<dbReference type="Pfam" id="PF02225">
    <property type="entry name" value="PA"/>
    <property type="match status" value="1"/>
</dbReference>
<dbReference type="Pfam" id="PF05922">
    <property type="entry name" value="Inhibitor_I9"/>
    <property type="match status" value="1"/>
</dbReference>
<dbReference type="GO" id="GO:0009610">
    <property type="term" value="P:response to symbiotic fungus"/>
    <property type="evidence" value="ECO:0007669"/>
    <property type="project" value="UniProtKB-ARBA"/>
</dbReference>
<comment type="similarity">
    <text evidence="3 10">Belongs to the peptidase S8 family.</text>
</comment>
<evidence type="ECO:0000256" key="10">
    <source>
        <dbReference type="PROSITE-ProRule" id="PRU01240"/>
    </source>
</evidence>
<dbReference type="PROSITE" id="PS51892">
    <property type="entry name" value="SUBTILASE"/>
    <property type="match status" value="1"/>
</dbReference>
<evidence type="ECO:0000259" key="12">
    <source>
        <dbReference type="Pfam" id="PF00082"/>
    </source>
</evidence>
<name>A0AAV6MAL8_9ROSI</name>
<dbReference type="PANTHER" id="PTHR10795">
    <property type="entry name" value="PROPROTEIN CONVERTASE SUBTILISIN/KEXIN"/>
    <property type="match status" value="1"/>
</dbReference>
<dbReference type="InterPro" id="IPR010259">
    <property type="entry name" value="S8pro/Inhibitor_I9"/>
</dbReference>
<dbReference type="FunFam" id="2.60.40.2310:FF:000001">
    <property type="entry name" value="Subtilisin-like protease SBT1.5"/>
    <property type="match status" value="1"/>
</dbReference>
<evidence type="ECO:0000256" key="2">
    <source>
        <dbReference type="ARBA" id="ARBA00004271"/>
    </source>
</evidence>
<evidence type="ECO:0000256" key="9">
    <source>
        <dbReference type="ARBA" id="ARBA00022825"/>
    </source>
</evidence>
<organism evidence="16 17">
    <name type="scientific">Cucurbita argyrosperma subsp. sororia</name>
    <dbReference type="NCBI Taxonomy" id="37648"/>
    <lineage>
        <taxon>Eukaryota</taxon>
        <taxon>Viridiplantae</taxon>
        <taxon>Streptophyta</taxon>
        <taxon>Embryophyta</taxon>
        <taxon>Tracheophyta</taxon>
        <taxon>Spermatophyta</taxon>
        <taxon>Magnoliopsida</taxon>
        <taxon>eudicotyledons</taxon>
        <taxon>Gunneridae</taxon>
        <taxon>Pentapetalae</taxon>
        <taxon>rosids</taxon>
        <taxon>fabids</taxon>
        <taxon>Cucurbitales</taxon>
        <taxon>Cucurbitaceae</taxon>
        <taxon>Cucurbiteae</taxon>
        <taxon>Cucurbita</taxon>
    </lineage>
</organism>
<feature type="active site" description="Charge relay system" evidence="10">
    <location>
        <position position="216"/>
    </location>
</feature>
<feature type="chain" id="PRO_5043731024" evidence="11">
    <location>
        <begin position="26"/>
        <end position="1115"/>
    </location>
</feature>